<dbReference type="PANTHER" id="PTHR38792:SF3">
    <property type="entry name" value="BNR_ASP-BOX REPEAT DOMAIN PROTEIN (AFU_ORTHOLOGUE AFUA_7G06430)-RELATED"/>
    <property type="match status" value="1"/>
</dbReference>
<name>A0ABR4HXX1_9EURO</name>
<dbReference type="InterPro" id="IPR036278">
    <property type="entry name" value="Sialidase_sf"/>
</dbReference>
<feature type="signal peptide" evidence="1">
    <location>
        <begin position="1"/>
        <end position="24"/>
    </location>
</feature>
<dbReference type="SUPFAM" id="SSF50939">
    <property type="entry name" value="Sialidases"/>
    <property type="match status" value="1"/>
</dbReference>
<gene>
    <name evidence="2" type="ORF">BJX63DRAFT_428170</name>
</gene>
<protein>
    <recommendedName>
        <fullName evidence="4">Glycoside hydrolase family 93 protein</fullName>
    </recommendedName>
</protein>
<keyword evidence="3" id="KW-1185">Reference proteome</keyword>
<dbReference type="Proteomes" id="UP001610334">
    <property type="component" value="Unassembled WGS sequence"/>
</dbReference>
<evidence type="ECO:0000313" key="2">
    <source>
        <dbReference type="EMBL" id="KAL2820338.1"/>
    </source>
</evidence>
<comment type="caution">
    <text evidence="2">The sequence shown here is derived from an EMBL/GenBank/DDBJ whole genome shotgun (WGS) entry which is preliminary data.</text>
</comment>
<keyword evidence="1" id="KW-0732">Signal</keyword>
<sequence>MYPKHLFGGLAVLQGLLLAPPAGAQDVPGQPIENDWAPEPFTDFTRNILFYPEANAVNWHTLYARTLQLPDESLLITWENYPAEPPLVNHPIWKSDDGGATWYNYSQIEDQVNGWGMRFQPFLYTLPVDFGGYAAGTILAAGVSCPFSLQGGVWIDLYASTDLAKTWKFVSHVAYGAGPETISNGDKALWEPFIVLYDNQIAIFYSDQTDPAHSQKLVHKTTNDLITWSDPVPDVSFERQSDRPGMTTVAHIESTDKWIMTFEYCGVGGCRVHYKVADSPLLFDGADPIELHTNDTYTTGTSGPYVIWTPHPDRSDGSGLIIISATNREWVFVGEDDADPEGWKRVETNHWSAYSRCLRIVTINGQKKVLYANGGNFGPGDLNSVAYQIIDRMEWWFIDRANDGGTIYVREEESDAGDCGGACEASGDQDDLENPPWPDGEWEMTKVDAKGCVYKGDGKGPGTLSCEGQDEIKCESAEGRDREVLECPPIFFRLDFFCAIYCDHD</sequence>
<proteinExistence type="predicted"/>
<dbReference type="EMBL" id="JBFXLT010000007">
    <property type="protein sequence ID" value="KAL2820338.1"/>
    <property type="molecule type" value="Genomic_DNA"/>
</dbReference>
<dbReference type="PANTHER" id="PTHR38792">
    <property type="entry name" value="BNR/ASP-BOX REPEAT DOMAIN PROTEIN (AFU_ORTHOLOGUE AFUA_7G06430)-RELATED"/>
    <property type="match status" value="1"/>
</dbReference>
<reference evidence="2 3" key="1">
    <citation type="submission" date="2024-07" db="EMBL/GenBank/DDBJ databases">
        <title>Section-level genome sequencing and comparative genomics of Aspergillus sections Usti and Cavernicolus.</title>
        <authorList>
            <consortium name="Lawrence Berkeley National Laboratory"/>
            <person name="Nybo J.L."/>
            <person name="Vesth T.C."/>
            <person name="Theobald S."/>
            <person name="Frisvad J.C."/>
            <person name="Larsen T.O."/>
            <person name="Kjaerboelling I."/>
            <person name="Rothschild-Mancinelli K."/>
            <person name="Lyhne E.K."/>
            <person name="Kogle M.E."/>
            <person name="Barry K."/>
            <person name="Clum A."/>
            <person name="Na H."/>
            <person name="Ledsgaard L."/>
            <person name="Lin J."/>
            <person name="Lipzen A."/>
            <person name="Kuo A."/>
            <person name="Riley R."/>
            <person name="Mondo S."/>
            <person name="Labutti K."/>
            <person name="Haridas S."/>
            <person name="Pangalinan J."/>
            <person name="Salamov A.A."/>
            <person name="Simmons B.A."/>
            <person name="Magnuson J.K."/>
            <person name="Chen J."/>
            <person name="Drula E."/>
            <person name="Henrissat B."/>
            <person name="Wiebenga A."/>
            <person name="Lubbers R.J."/>
            <person name="Gomes A.C."/>
            <person name="Makela M.R."/>
            <person name="Stajich J."/>
            <person name="Grigoriev I.V."/>
            <person name="Mortensen U.H."/>
            <person name="De Vries R.P."/>
            <person name="Baker S.E."/>
            <person name="Andersen M.R."/>
        </authorList>
    </citation>
    <scope>NUCLEOTIDE SEQUENCE [LARGE SCALE GENOMIC DNA]</scope>
    <source>
        <strain evidence="2 3">CBS 588.65</strain>
    </source>
</reference>
<evidence type="ECO:0000256" key="1">
    <source>
        <dbReference type="SAM" id="SignalP"/>
    </source>
</evidence>
<organism evidence="2 3">
    <name type="scientific">Aspergillus granulosus</name>
    <dbReference type="NCBI Taxonomy" id="176169"/>
    <lineage>
        <taxon>Eukaryota</taxon>
        <taxon>Fungi</taxon>
        <taxon>Dikarya</taxon>
        <taxon>Ascomycota</taxon>
        <taxon>Pezizomycotina</taxon>
        <taxon>Eurotiomycetes</taxon>
        <taxon>Eurotiomycetidae</taxon>
        <taxon>Eurotiales</taxon>
        <taxon>Aspergillaceae</taxon>
        <taxon>Aspergillus</taxon>
        <taxon>Aspergillus subgen. Nidulantes</taxon>
    </lineage>
</organism>
<evidence type="ECO:0000313" key="3">
    <source>
        <dbReference type="Proteomes" id="UP001610334"/>
    </source>
</evidence>
<evidence type="ECO:0008006" key="4">
    <source>
        <dbReference type="Google" id="ProtNLM"/>
    </source>
</evidence>
<dbReference type="Gene3D" id="2.120.10.10">
    <property type="match status" value="1"/>
</dbReference>
<feature type="chain" id="PRO_5046382198" description="Glycoside hydrolase family 93 protein" evidence="1">
    <location>
        <begin position="25"/>
        <end position="505"/>
    </location>
</feature>
<accession>A0ABR4HXX1</accession>